<keyword evidence="8" id="KW-0539">Nucleus</keyword>
<feature type="compositionally biased region" description="Polar residues" evidence="10">
    <location>
        <begin position="310"/>
        <end position="325"/>
    </location>
</feature>
<evidence type="ECO:0000259" key="11">
    <source>
        <dbReference type="PROSITE" id="PS50016"/>
    </source>
</evidence>
<feature type="region of interest" description="Disordered" evidence="10">
    <location>
        <begin position="480"/>
        <end position="522"/>
    </location>
</feature>
<dbReference type="InterPro" id="IPR011011">
    <property type="entry name" value="Znf_FYVE_PHD"/>
</dbReference>
<evidence type="ECO:0000313" key="13">
    <source>
        <dbReference type="Proteomes" id="UP000747542"/>
    </source>
</evidence>
<keyword evidence="4 9" id="KW-0863">Zinc-finger</keyword>
<name>A0A8J5JV40_HOMAM</name>
<proteinExistence type="predicted"/>
<feature type="domain" description="PHD-type" evidence="11">
    <location>
        <begin position="1"/>
        <end position="56"/>
    </location>
</feature>
<dbReference type="Pfam" id="PF00628">
    <property type="entry name" value="PHD"/>
    <property type="match status" value="1"/>
</dbReference>
<feature type="domain" description="PHD-type" evidence="11">
    <location>
        <begin position="53"/>
        <end position="106"/>
    </location>
</feature>
<evidence type="ECO:0000256" key="5">
    <source>
        <dbReference type="ARBA" id="ARBA00022833"/>
    </source>
</evidence>
<keyword evidence="7" id="KW-0804">Transcription</keyword>
<dbReference type="SMART" id="SM00249">
    <property type="entry name" value="PHD"/>
    <property type="match status" value="2"/>
</dbReference>
<dbReference type="Proteomes" id="UP000747542">
    <property type="component" value="Unassembled WGS sequence"/>
</dbReference>
<evidence type="ECO:0000256" key="10">
    <source>
        <dbReference type="SAM" id="MobiDB-lite"/>
    </source>
</evidence>
<feature type="region of interest" description="Disordered" evidence="10">
    <location>
        <begin position="231"/>
        <end position="360"/>
    </location>
</feature>
<evidence type="ECO:0000256" key="4">
    <source>
        <dbReference type="ARBA" id="ARBA00022771"/>
    </source>
</evidence>
<dbReference type="GO" id="GO:0008270">
    <property type="term" value="F:zinc ion binding"/>
    <property type="evidence" value="ECO:0007669"/>
    <property type="project" value="UniProtKB-KW"/>
</dbReference>
<feature type="compositionally biased region" description="Basic and acidic residues" evidence="10">
    <location>
        <begin position="179"/>
        <end position="189"/>
    </location>
</feature>
<feature type="compositionally biased region" description="Gly residues" evidence="10">
    <location>
        <begin position="433"/>
        <end position="444"/>
    </location>
</feature>
<dbReference type="Gene3D" id="3.30.40.10">
    <property type="entry name" value="Zinc/RING finger domain, C3HC4 (zinc finger)"/>
    <property type="match status" value="2"/>
</dbReference>
<dbReference type="AlphaFoldDB" id="A0A8J5JV40"/>
<dbReference type="SMR" id="A0A8J5JV40"/>
<dbReference type="GO" id="GO:0005634">
    <property type="term" value="C:nucleus"/>
    <property type="evidence" value="ECO:0007669"/>
    <property type="project" value="UniProtKB-SubCell"/>
</dbReference>
<dbReference type="InterPro" id="IPR013083">
    <property type="entry name" value="Znf_RING/FYVE/PHD"/>
</dbReference>
<feature type="region of interest" description="Disordered" evidence="10">
    <location>
        <begin position="110"/>
        <end position="213"/>
    </location>
</feature>
<feature type="compositionally biased region" description="Low complexity" evidence="10">
    <location>
        <begin position="161"/>
        <end position="171"/>
    </location>
</feature>
<dbReference type="EMBL" id="JAHLQT010027477">
    <property type="protein sequence ID" value="KAG7162678.1"/>
    <property type="molecule type" value="Genomic_DNA"/>
</dbReference>
<keyword evidence="2" id="KW-0479">Metal-binding</keyword>
<dbReference type="PROSITE" id="PS01359">
    <property type="entry name" value="ZF_PHD_1"/>
    <property type="match status" value="2"/>
</dbReference>
<comment type="subcellular location">
    <subcellularLocation>
        <location evidence="1">Nucleus</location>
    </subcellularLocation>
</comment>
<dbReference type="InterPro" id="IPR019787">
    <property type="entry name" value="Znf_PHD-finger"/>
</dbReference>
<dbReference type="PROSITE" id="PS50016">
    <property type="entry name" value="ZF_PHD_2"/>
    <property type="match status" value="2"/>
</dbReference>
<reference evidence="12" key="1">
    <citation type="journal article" date="2021" name="Sci. Adv.">
        <title>The American lobster genome reveals insights on longevity, neural, and immune adaptations.</title>
        <authorList>
            <person name="Polinski J.M."/>
            <person name="Zimin A.V."/>
            <person name="Clark K.F."/>
            <person name="Kohn A.B."/>
            <person name="Sadowski N."/>
            <person name="Timp W."/>
            <person name="Ptitsyn A."/>
            <person name="Khanna P."/>
            <person name="Romanova D.Y."/>
            <person name="Williams P."/>
            <person name="Greenwood S.J."/>
            <person name="Moroz L.L."/>
            <person name="Walt D.R."/>
            <person name="Bodnar A.G."/>
        </authorList>
    </citation>
    <scope>NUCLEOTIDE SEQUENCE</scope>
    <source>
        <strain evidence="12">GMGI-L3</strain>
    </source>
</reference>
<organism evidence="12 13">
    <name type="scientific">Homarus americanus</name>
    <name type="common">American lobster</name>
    <dbReference type="NCBI Taxonomy" id="6706"/>
    <lineage>
        <taxon>Eukaryota</taxon>
        <taxon>Metazoa</taxon>
        <taxon>Ecdysozoa</taxon>
        <taxon>Arthropoda</taxon>
        <taxon>Crustacea</taxon>
        <taxon>Multicrustacea</taxon>
        <taxon>Malacostraca</taxon>
        <taxon>Eumalacostraca</taxon>
        <taxon>Eucarida</taxon>
        <taxon>Decapoda</taxon>
        <taxon>Pleocyemata</taxon>
        <taxon>Astacidea</taxon>
        <taxon>Nephropoidea</taxon>
        <taxon>Nephropidae</taxon>
        <taxon>Homarus</taxon>
    </lineage>
</organism>
<accession>A0A8J5JV40</accession>
<keyword evidence="5" id="KW-0862">Zinc</keyword>
<dbReference type="SUPFAM" id="SSF57903">
    <property type="entry name" value="FYVE/PHD zinc finger"/>
    <property type="match status" value="2"/>
</dbReference>
<dbReference type="PANTHER" id="PTHR45888">
    <property type="entry name" value="HL01030P-RELATED"/>
    <property type="match status" value="1"/>
</dbReference>
<protein>
    <submittedName>
        <fullName evidence="12">Histone acetyltransferase KAT6A-like</fullName>
    </submittedName>
</protein>
<sequence>MAICCECLGTEKSVNGGFVHCGSCGSSVHPKCLRLDPSASVRLQKQGWQCEDCKPCIVCRKTGSEVLGSLILCSSCDDGYHMSCVSPPLEQRPTSPSWCCSHCTKGPQGTNNNNRSNTASPTGSVHGEGGTTTNNNSAACRKGRGRSRKGLQDATVRSRKYSTSSSSSRSRSASRWRKRSESDQRKDPASDSDDSEGTHGQLGPPKKLPSDKLSKEKAKFFKRSFGEKGKFRSVKSEIRVESHGNAGISVCRATRDSASGHRKRADLGSELSSSGPDSTTDTSSSDESGADVPEAISRTVRHKGEECHSMSCNQGSNSIRTGTKNSARKSESLSEGEVDSGSGTPHEERSSSSTNSSSAMLASGHLRGLFDGLSHLYTPYDSRKRPLQERPKYKGPKKILKLSRDGETSQCDIGVEGGTTVTNGGEGSRRGGECSGAGSGGRENGGAWATWAAHRWSSTSVGAGPGGPSAVPSTLAGVNPLAANVGGGGGQAQATDGRKWRKMRPEGYSSHTGGQGKALCGP</sequence>
<comment type="caution">
    <text evidence="12">The sequence shown here is derived from an EMBL/GenBank/DDBJ whole genome shotgun (WGS) entry which is preliminary data.</text>
</comment>
<dbReference type="PANTHER" id="PTHR45888:SF4">
    <property type="entry name" value="PHD FINGER PROTEIN 10"/>
    <property type="match status" value="1"/>
</dbReference>
<feature type="compositionally biased region" description="Basic and acidic residues" evidence="10">
    <location>
        <begin position="231"/>
        <end position="242"/>
    </location>
</feature>
<feature type="region of interest" description="Disordered" evidence="10">
    <location>
        <begin position="410"/>
        <end position="447"/>
    </location>
</feature>
<evidence type="ECO:0000313" key="12">
    <source>
        <dbReference type="EMBL" id="KAG7162678.1"/>
    </source>
</evidence>
<dbReference type="InterPro" id="IPR019786">
    <property type="entry name" value="Zinc_finger_PHD-type_CS"/>
</dbReference>
<evidence type="ECO:0000256" key="6">
    <source>
        <dbReference type="ARBA" id="ARBA00023015"/>
    </source>
</evidence>
<evidence type="ECO:0000256" key="1">
    <source>
        <dbReference type="ARBA" id="ARBA00004123"/>
    </source>
</evidence>
<evidence type="ECO:0000256" key="9">
    <source>
        <dbReference type="PROSITE-ProRule" id="PRU00146"/>
    </source>
</evidence>
<dbReference type="InterPro" id="IPR001965">
    <property type="entry name" value="Znf_PHD"/>
</dbReference>
<evidence type="ECO:0000256" key="7">
    <source>
        <dbReference type="ARBA" id="ARBA00023163"/>
    </source>
</evidence>
<evidence type="ECO:0000256" key="2">
    <source>
        <dbReference type="ARBA" id="ARBA00022723"/>
    </source>
</evidence>
<feature type="compositionally biased region" description="Polar residues" evidence="10">
    <location>
        <begin position="110"/>
        <end position="123"/>
    </location>
</feature>
<gene>
    <name evidence="12" type="primary">Kat6a-L</name>
    <name evidence="12" type="ORF">Hamer_G019401</name>
</gene>
<feature type="region of interest" description="Disordered" evidence="10">
    <location>
        <begin position="379"/>
        <end position="398"/>
    </location>
</feature>
<feature type="compositionally biased region" description="Basic and acidic residues" evidence="10">
    <location>
        <begin position="381"/>
        <end position="392"/>
    </location>
</feature>
<keyword evidence="6" id="KW-0805">Transcription regulation</keyword>
<evidence type="ECO:0000256" key="3">
    <source>
        <dbReference type="ARBA" id="ARBA00022737"/>
    </source>
</evidence>
<keyword evidence="3" id="KW-0677">Repeat</keyword>
<keyword evidence="13" id="KW-1185">Reference proteome</keyword>
<evidence type="ECO:0000256" key="8">
    <source>
        <dbReference type="ARBA" id="ARBA00023242"/>
    </source>
</evidence>
<feature type="compositionally biased region" description="Low complexity" evidence="10">
    <location>
        <begin position="272"/>
        <end position="287"/>
    </location>
</feature>